<dbReference type="InterPro" id="IPR052044">
    <property type="entry name" value="PKS_Associated_Protein"/>
</dbReference>
<sequence length="130" mass="14513">MLIQKLNDCEEIIAGDGTVLRELLHPDKQDINLRYSLAYAILPVGETSIPHSLKTSEVYYIISGVGEMSIDSEVCRVEPGDAVYIPPNAIQFLHNYGNEPIVFVCLVDPAWRKEDETIYTPEIEATGSVF</sequence>
<reference evidence="2 3" key="1">
    <citation type="journal article" date="2020" name="ISME J.">
        <title>Comparative genomics reveals insights into cyanobacterial evolution and habitat adaptation.</title>
        <authorList>
            <person name="Chen M.Y."/>
            <person name="Teng W.K."/>
            <person name="Zhao L."/>
            <person name="Hu C.X."/>
            <person name="Zhou Y.K."/>
            <person name="Han B.P."/>
            <person name="Song L.R."/>
            <person name="Shu W.S."/>
        </authorList>
    </citation>
    <scope>NUCLEOTIDE SEQUENCE [LARGE SCALE GENOMIC DNA]</scope>
    <source>
        <strain evidence="2 3">FACHB-260</strain>
    </source>
</reference>
<dbReference type="InterPro" id="IPR011051">
    <property type="entry name" value="RmlC_Cupin_sf"/>
</dbReference>
<dbReference type="InterPro" id="IPR013096">
    <property type="entry name" value="Cupin_2"/>
</dbReference>
<dbReference type="EMBL" id="JACJRF010000024">
    <property type="protein sequence ID" value="MBD2345436.1"/>
    <property type="molecule type" value="Genomic_DNA"/>
</dbReference>
<dbReference type="PANTHER" id="PTHR36114:SF1">
    <property type="entry name" value="16.7 KDA PROTEIN IN WHIE LOCUS"/>
    <property type="match status" value="1"/>
</dbReference>
<gene>
    <name evidence="2" type="ORF">H6G18_14950</name>
</gene>
<protein>
    <submittedName>
        <fullName evidence="2">Cupin domain-containing protein</fullName>
    </submittedName>
</protein>
<dbReference type="InterPro" id="IPR014710">
    <property type="entry name" value="RmlC-like_jellyroll"/>
</dbReference>
<comment type="caution">
    <text evidence="2">The sequence shown here is derived from an EMBL/GenBank/DDBJ whole genome shotgun (WGS) entry which is preliminary data.</text>
</comment>
<organism evidence="2 3">
    <name type="scientific">Anabaena subtropica FACHB-260</name>
    <dbReference type="NCBI Taxonomy" id="2692884"/>
    <lineage>
        <taxon>Bacteria</taxon>
        <taxon>Bacillati</taxon>
        <taxon>Cyanobacteriota</taxon>
        <taxon>Cyanophyceae</taxon>
        <taxon>Nostocales</taxon>
        <taxon>Nostocaceae</taxon>
        <taxon>Anabaena</taxon>
    </lineage>
</organism>
<dbReference type="Gene3D" id="2.60.120.10">
    <property type="entry name" value="Jelly Rolls"/>
    <property type="match status" value="1"/>
</dbReference>
<dbReference type="SUPFAM" id="SSF51182">
    <property type="entry name" value="RmlC-like cupins"/>
    <property type="match status" value="1"/>
</dbReference>
<evidence type="ECO:0000259" key="1">
    <source>
        <dbReference type="Pfam" id="PF07883"/>
    </source>
</evidence>
<dbReference type="PANTHER" id="PTHR36114">
    <property type="entry name" value="16.7 KDA PROTEIN IN WHIE LOCUS"/>
    <property type="match status" value="1"/>
</dbReference>
<accession>A0ABR8CQF7</accession>
<evidence type="ECO:0000313" key="3">
    <source>
        <dbReference type="Proteomes" id="UP000607281"/>
    </source>
</evidence>
<dbReference type="CDD" id="cd02214">
    <property type="entry name" value="cupin_MJ1618"/>
    <property type="match status" value="1"/>
</dbReference>
<feature type="domain" description="Cupin type-2" evidence="1">
    <location>
        <begin position="40"/>
        <end position="106"/>
    </location>
</feature>
<dbReference type="Proteomes" id="UP000607281">
    <property type="component" value="Unassembled WGS sequence"/>
</dbReference>
<keyword evidence="3" id="KW-1185">Reference proteome</keyword>
<dbReference type="RefSeq" id="WP_190407871.1">
    <property type="nucleotide sequence ID" value="NZ_JACJRF010000024.1"/>
</dbReference>
<name>A0ABR8CQF7_9NOST</name>
<proteinExistence type="predicted"/>
<evidence type="ECO:0000313" key="2">
    <source>
        <dbReference type="EMBL" id="MBD2345436.1"/>
    </source>
</evidence>
<dbReference type="Pfam" id="PF07883">
    <property type="entry name" value="Cupin_2"/>
    <property type="match status" value="1"/>
</dbReference>